<keyword evidence="1" id="KW-0472">Membrane</keyword>
<reference evidence="2" key="1">
    <citation type="journal article" date="2017" name="Int. J. Mol. Sci.">
        <title>Genome Analysis and Genetic Stability of the Cryptophlebia leucotreta Granulovirus (CrleGV-SA) after 15 Years of Commercial Use as a Biopesticide.</title>
        <authorList>
            <person name="van der Merwe M."/>
            <person name="Jukes M.D."/>
            <person name="Rabalski L."/>
            <person name="Knox C."/>
            <person name="Opoku-Debrah J.K."/>
            <person name="Moore S.D."/>
            <person name="Krejmer-Rabalska M."/>
            <person name="Szewczyk B."/>
            <person name="Hill M.P."/>
        </authorList>
    </citation>
    <scope>NUCLEOTIDE SEQUENCE</scope>
    <source>
        <strain evidence="2">CrleGV-SA</strain>
    </source>
</reference>
<proteinExistence type="predicted"/>
<protein>
    <submittedName>
        <fullName evidence="2">Per os infectivity factor-3</fullName>
    </submittedName>
</protein>
<feature type="transmembrane region" description="Helical" evidence="1">
    <location>
        <begin position="6"/>
        <end position="23"/>
    </location>
</feature>
<keyword evidence="1" id="KW-0812">Transmembrane</keyword>
<dbReference type="Pfam" id="PF05006">
    <property type="entry name" value="PIF3"/>
    <property type="match status" value="1"/>
</dbReference>
<keyword evidence="1" id="KW-1133">Transmembrane helix</keyword>
<accession>A0A2H4ZKF2</accession>
<name>A0A2H4ZKF2_GVCL</name>
<organismHost>
    <name type="scientific">Tortricidae</name>
    <dbReference type="NCBI Taxonomy" id="7139"/>
</organismHost>
<evidence type="ECO:0000256" key="1">
    <source>
        <dbReference type="SAM" id="Phobius"/>
    </source>
</evidence>
<sequence>MWWCIILILIFVMAMIFVLNKWLTADFANSNRRVNIVFERHNILDCDAINIPCVSDRQCRDNCRGGLVMHCNMGGFCSRGARWSVEDCDASKGLIVALNAVDGLMVDRLCLSLYRDVIQDDGEIRPYVCEGGNLELDLENQPFHVDNCICGPNHTKFSYNSGAFTRTIPVCIPNESASLYDRIYS</sequence>
<dbReference type="EMBL" id="MF974563">
    <property type="protein sequence ID" value="AUF82032.1"/>
    <property type="molecule type" value="Genomic_DNA"/>
</dbReference>
<organism evidence="2">
    <name type="scientific">Cryptophlebia leucotreta granulosis virus</name>
    <name type="common">ClGV</name>
    <name type="synonym">Cryptophlebia leucotreta granulovirus</name>
    <dbReference type="NCBI Taxonomy" id="35254"/>
    <lineage>
        <taxon>Viruses</taxon>
        <taxon>Viruses incertae sedis</taxon>
        <taxon>Naldaviricetes</taxon>
        <taxon>Lefavirales</taxon>
        <taxon>Baculoviridae</taxon>
        <taxon>Betabaculovirus</taxon>
        <taxon>Betabaculovirus cryleucotretae</taxon>
    </lineage>
</organism>
<dbReference type="InterPro" id="IPR007703">
    <property type="entry name" value="PIF3"/>
</dbReference>
<evidence type="ECO:0000313" key="2">
    <source>
        <dbReference type="EMBL" id="AUF82032.1"/>
    </source>
</evidence>